<gene>
    <name evidence="2" type="ORF">N187_J08</name>
</gene>
<organism evidence="2 3">
    <name type="scientific">Borrelia anserina Es</name>
    <dbReference type="NCBI Taxonomy" id="1365188"/>
    <lineage>
        <taxon>Bacteria</taxon>
        <taxon>Pseudomonadati</taxon>
        <taxon>Spirochaetota</taxon>
        <taxon>Spirochaetia</taxon>
        <taxon>Spirochaetales</taxon>
        <taxon>Borreliaceae</taxon>
        <taxon>Borrelia</taxon>
    </lineage>
</organism>
<feature type="coiled-coil region" evidence="1">
    <location>
        <begin position="219"/>
        <end position="253"/>
    </location>
</feature>
<keyword evidence="2" id="KW-0614">Plasmid</keyword>
<dbReference type="InterPro" id="IPR003459">
    <property type="entry name" value="Borrelia_plasmid_OrfA"/>
</dbReference>
<evidence type="ECO:0000256" key="1">
    <source>
        <dbReference type="SAM" id="Coils"/>
    </source>
</evidence>
<proteinExistence type="predicted"/>
<keyword evidence="1" id="KW-0175">Coiled coil</keyword>
<dbReference type="RefSeq" id="WP_041178748.1">
    <property type="nucleotide sequence ID" value="NZ_CP014605.1"/>
</dbReference>
<evidence type="ECO:0000313" key="2">
    <source>
        <dbReference type="EMBL" id="APR65432.1"/>
    </source>
</evidence>
<dbReference type="Proteomes" id="UP000185502">
    <property type="component" value="Plasmid lpJ"/>
</dbReference>
<reference evidence="2" key="1">
    <citation type="submission" date="2016-02" db="EMBL/GenBank/DDBJ databases">
        <title>Genome of the avian spirochetosis agent Borrelia anserina Es.</title>
        <authorList>
            <person name="Elbir H."/>
            <person name="Sitlani P."/>
            <person name="Bergstroem S."/>
            <person name="Barbour A.G."/>
        </authorList>
    </citation>
    <scope>NUCLEOTIDE SEQUENCE [LARGE SCALE GENOMIC DNA]</scope>
    <source>
        <strain evidence="2">Es</strain>
        <plasmid evidence="2">lpJ</plasmid>
    </source>
</reference>
<dbReference type="EMBL" id="CP014605">
    <property type="protein sequence ID" value="APR65432.1"/>
    <property type="molecule type" value="Genomic_DNA"/>
</dbReference>
<keyword evidence="3" id="KW-1185">Reference proteome</keyword>
<protein>
    <submittedName>
        <fullName evidence="2">ORF-A-type protein</fullName>
    </submittedName>
</protein>
<evidence type="ECO:0000313" key="3">
    <source>
        <dbReference type="Proteomes" id="UP000185502"/>
    </source>
</evidence>
<geneLocation type="plasmid" evidence="2 3">
    <name>lpJ</name>
</geneLocation>
<dbReference type="Pfam" id="PF02414">
    <property type="entry name" value="Borrelia_orfA"/>
    <property type="match status" value="1"/>
</dbReference>
<name>A0ABN4UEU8_BORAN</name>
<sequence length="360" mass="43344">MRDTKTIKQPTSKHQHKLITLISTLAYINSRFKKYSQGDILFYFNGNLKRNGQSEVKIKTLRNYLYKLAKQLKVTTNYHKHLGINMGTEVYYKLQYSKKECHNIINYYFQEIKEKRFQNRVNKQIGINNNKKDNVELEQSIYNKHNKKRREENAIAKLEDFQTRKYAKRCNFRTNFFYSILKLNLNKDTKIDLLKRLKFSERYLKGQFFKENKDHAFTKKTLKEKQERLSLVLEEVKERLKNQGYNNEDLKIQINLAYERYKNKPHFILEQDKYKDLETIICKIKGTLIKSPSTRESKQEIKNNVFSILLEQLKTTIGSNILIPILKTYLNKQVKLEYSKILSNHYYHELRDLINKQKII</sequence>
<accession>A0ABN4UEU8</accession>